<evidence type="ECO:0000313" key="1">
    <source>
        <dbReference type="EMBL" id="SDJ18967.1"/>
    </source>
</evidence>
<keyword evidence="2" id="KW-1185">Reference proteome</keyword>
<organism evidence="1 2">
    <name type="scientific">Pseudomonas abietaniphila</name>
    <dbReference type="NCBI Taxonomy" id="89065"/>
    <lineage>
        <taxon>Bacteria</taxon>
        <taxon>Pseudomonadati</taxon>
        <taxon>Pseudomonadota</taxon>
        <taxon>Gammaproteobacteria</taxon>
        <taxon>Pseudomonadales</taxon>
        <taxon>Pseudomonadaceae</taxon>
        <taxon>Pseudomonas</taxon>
    </lineage>
</organism>
<name>A0A1G8RPT1_9PSED</name>
<dbReference type="AlphaFoldDB" id="A0A1G8RPT1"/>
<dbReference type="RefSeq" id="WP_074758557.1">
    <property type="nucleotide sequence ID" value="NZ_FNCO01000023.1"/>
</dbReference>
<reference evidence="2" key="1">
    <citation type="submission" date="2016-10" db="EMBL/GenBank/DDBJ databases">
        <authorList>
            <person name="Varghese N."/>
            <person name="Submissions S."/>
        </authorList>
    </citation>
    <scope>NUCLEOTIDE SEQUENCE [LARGE SCALE GENOMIC DNA]</scope>
    <source>
        <strain evidence="2">ATCC 700689</strain>
    </source>
</reference>
<sequence>MNHADTLGRARQQLQSILVATSHGAAEIAYDSASGWFGALLAEQLIDSEHHAVLVEELKAAQAKCDKRLQAAEATSRAAHQHAPESEL</sequence>
<proteinExistence type="predicted"/>
<dbReference type="EMBL" id="FNCO01000023">
    <property type="protein sequence ID" value="SDJ18967.1"/>
    <property type="molecule type" value="Genomic_DNA"/>
</dbReference>
<accession>A0A1G8RPT1</accession>
<dbReference type="Proteomes" id="UP000182894">
    <property type="component" value="Unassembled WGS sequence"/>
</dbReference>
<gene>
    <name evidence="1" type="ORF">SAMN05216605_12315</name>
</gene>
<protein>
    <submittedName>
        <fullName evidence="1">Uncharacterized protein</fullName>
    </submittedName>
</protein>
<dbReference type="STRING" id="89065.SAMN05216605_12315"/>
<evidence type="ECO:0000313" key="2">
    <source>
        <dbReference type="Proteomes" id="UP000182894"/>
    </source>
</evidence>